<keyword evidence="3" id="KW-0677">Repeat</keyword>
<name>A0ABD2P0G2_9CUCU</name>
<evidence type="ECO:0000259" key="7">
    <source>
        <dbReference type="PROSITE" id="PS50004"/>
    </source>
</evidence>
<dbReference type="GO" id="GO:0016020">
    <property type="term" value="C:membrane"/>
    <property type="evidence" value="ECO:0007669"/>
    <property type="project" value="UniProtKB-SubCell"/>
</dbReference>
<dbReference type="Pfam" id="PF00168">
    <property type="entry name" value="C2"/>
    <property type="match status" value="2"/>
</dbReference>
<protein>
    <recommendedName>
        <fullName evidence="7">C2 domain-containing protein</fullName>
    </recommendedName>
</protein>
<dbReference type="PROSITE" id="PS50004">
    <property type="entry name" value="C2"/>
    <property type="match status" value="2"/>
</dbReference>
<dbReference type="SUPFAM" id="SSF49562">
    <property type="entry name" value="C2 domain (Calcium/lipid-binding domain, CaLB)"/>
    <property type="match status" value="2"/>
</dbReference>
<evidence type="ECO:0000256" key="2">
    <source>
        <dbReference type="ARBA" id="ARBA00022692"/>
    </source>
</evidence>
<keyword evidence="2" id="KW-0812">Transmembrane</keyword>
<dbReference type="Gene3D" id="2.60.40.150">
    <property type="entry name" value="C2 domain"/>
    <property type="match status" value="2"/>
</dbReference>
<evidence type="ECO:0000313" key="9">
    <source>
        <dbReference type="Proteomes" id="UP001516400"/>
    </source>
</evidence>
<dbReference type="Proteomes" id="UP001516400">
    <property type="component" value="Unassembled WGS sequence"/>
</dbReference>
<evidence type="ECO:0000256" key="6">
    <source>
        <dbReference type="SAM" id="MobiDB-lite"/>
    </source>
</evidence>
<dbReference type="PANTHER" id="PTHR12546">
    <property type="entry name" value="FER-1-LIKE"/>
    <property type="match status" value="1"/>
</dbReference>
<dbReference type="AlphaFoldDB" id="A0ABD2P0G2"/>
<dbReference type="CDD" id="cd08374">
    <property type="entry name" value="C2F_Ferlin"/>
    <property type="match status" value="1"/>
</dbReference>
<keyword evidence="4" id="KW-1133">Transmembrane helix</keyword>
<sequence length="855" mass="99460">MEVLFWGVRHLKKTQMMMINSPQVSIECAKAFLISDIIKDAKANANFSNAIKTIELQLPTNLEYASPLTIKMMDHRKLGINVFAGIFIKHLKLFLWNPVTSEEREDLLMGRIHFESQANDVDEMEIDDSQTKLKQNKPHMIFTPQNCFCRTSQMNKLVKKTSQIRCICKKTRWQKFRQAFNKKKIICPCLDEYKEEVDAIQKEHKKTCACCRNVFEKLRHVTSGKDQKNRFCAAFLGLFKSSCFGGKCECCKKVAEKIKNICSETGNRCTFCQKICGKLFKKNEKEGDDQFDDSYDNSDYDWWTKYYTSMEPEPTTNERLSIRKKYRLKIFSRELESLSEFSRLEDILMSFPMFKGKRTGDEIIDKEMKTAVFKGGIKIYRWPPPPGVKHVNRSGLPLINGYFSHYPSNNPVHFVMRVYCVKALNLPPKDLNGKCDPYLLVRLNEKVMDDKDNYRPRDLNPVFGRMFEFNGTFPKDHNLIVQIWDMDVTTGDDLIGETTIDVENRIYTDHRASCGLPEFYEETGYCAWRDQMKPSLILKRLCKEWSLPTEEYDVTSVRVCSKVFESPHYESSGDDNIDKEAKALYALRNWHEVPYVGCRMVPEHVETRSLYHPKKAHVEQGKLQLWIDIFSSRNLPPPKAVDIFIKPPVNYELRVTIWNTADVLLQEDDFFTGQKKSDIFVKGFLLGHENVQSTDVHYRSLTGEGNFNWRFIFPMEYLPNEDKTVIYRKEGVFESKKKDVKYPCRLNLQVWENDTFSKDDFLGTLSLDLSHMPRGSKGPEECSLNIIEPRVPHINIFRKKRLRGWWPFKGNDLDGNLTIVGKVEVEFEMMTAEEAEKSPAGLARNGPQALPEPNF</sequence>
<dbReference type="InterPro" id="IPR037725">
    <property type="entry name" value="C2F_Ferlin"/>
</dbReference>
<dbReference type="PANTHER" id="PTHR12546:SF60">
    <property type="entry name" value="MISFIRE, ISOFORM F"/>
    <property type="match status" value="1"/>
</dbReference>
<dbReference type="InterPro" id="IPR037724">
    <property type="entry name" value="C2E_Ferlin"/>
</dbReference>
<dbReference type="Pfam" id="PF22901">
    <property type="entry name" value="dsrm_Ferlin"/>
    <property type="match status" value="1"/>
</dbReference>
<evidence type="ECO:0000313" key="8">
    <source>
        <dbReference type="EMBL" id="KAL3284374.1"/>
    </source>
</evidence>
<feature type="domain" description="C2" evidence="7">
    <location>
        <begin position="637"/>
        <end position="783"/>
    </location>
</feature>
<dbReference type="CDD" id="cd04037">
    <property type="entry name" value="C2E_Ferlin"/>
    <property type="match status" value="1"/>
</dbReference>
<comment type="caution">
    <text evidence="8">The sequence shown here is derived from an EMBL/GenBank/DDBJ whole genome shotgun (WGS) entry which is preliminary data.</text>
</comment>
<organism evidence="8 9">
    <name type="scientific">Cryptolaemus montrouzieri</name>
    <dbReference type="NCBI Taxonomy" id="559131"/>
    <lineage>
        <taxon>Eukaryota</taxon>
        <taxon>Metazoa</taxon>
        <taxon>Ecdysozoa</taxon>
        <taxon>Arthropoda</taxon>
        <taxon>Hexapoda</taxon>
        <taxon>Insecta</taxon>
        <taxon>Pterygota</taxon>
        <taxon>Neoptera</taxon>
        <taxon>Endopterygota</taxon>
        <taxon>Coleoptera</taxon>
        <taxon>Polyphaga</taxon>
        <taxon>Cucujiformia</taxon>
        <taxon>Coccinelloidea</taxon>
        <taxon>Coccinellidae</taxon>
        <taxon>Scymninae</taxon>
        <taxon>Scymnini</taxon>
        <taxon>Cryptolaemus</taxon>
    </lineage>
</organism>
<dbReference type="InterPro" id="IPR037721">
    <property type="entry name" value="Ferlin"/>
</dbReference>
<feature type="region of interest" description="Disordered" evidence="6">
    <location>
        <begin position="834"/>
        <end position="855"/>
    </location>
</feature>
<dbReference type="InterPro" id="IPR055072">
    <property type="entry name" value="Ferlin_DSRM"/>
</dbReference>
<evidence type="ECO:0000256" key="4">
    <source>
        <dbReference type="ARBA" id="ARBA00022989"/>
    </source>
</evidence>
<dbReference type="InterPro" id="IPR000008">
    <property type="entry name" value="C2_dom"/>
</dbReference>
<keyword evidence="5" id="KW-0472">Membrane</keyword>
<dbReference type="InterPro" id="IPR035892">
    <property type="entry name" value="C2_domain_sf"/>
</dbReference>
<reference evidence="8 9" key="1">
    <citation type="journal article" date="2021" name="BMC Biol.">
        <title>Horizontally acquired antibacterial genes associated with adaptive radiation of ladybird beetles.</title>
        <authorList>
            <person name="Li H.S."/>
            <person name="Tang X.F."/>
            <person name="Huang Y.H."/>
            <person name="Xu Z.Y."/>
            <person name="Chen M.L."/>
            <person name="Du X.Y."/>
            <person name="Qiu B.Y."/>
            <person name="Chen P.T."/>
            <person name="Zhang W."/>
            <person name="Slipinski A."/>
            <person name="Escalona H.E."/>
            <person name="Waterhouse R.M."/>
            <person name="Zwick A."/>
            <person name="Pang H."/>
        </authorList>
    </citation>
    <scope>NUCLEOTIDE SEQUENCE [LARGE SCALE GENOMIC DNA]</scope>
    <source>
        <strain evidence="8">SYSU2018</strain>
    </source>
</reference>
<feature type="domain" description="C2" evidence="7">
    <location>
        <begin position="397"/>
        <end position="515"/>
    </location>
</feature>
<dbReference type="SMART" id="SM00239">
    <property type="entry name" value="C2"/>
    <property type="match status" value="2"/>
</dbReference>
<gene>
    <name evidence="8" type="ORF">HHI36_018538</name>
</gene>
<accession>A0ABD2P0G2</accession>
<evidence type="ECO:0000256" key="3">
    <source>
        <dbReference type="ARBA" id="ARBA00022737"/>
    </source>
</evidence>
<dbReference type="EMBL" id="JABFTP020000165">
    <property type="protein sequence ID" value="KAL3284374.1"/>
    <property type="molecule type" value="Genomic_DNA"/>
</dbReference>
<keyword evidence="9" id="KW-1185">Reference proteome</keyword>
<evidence type="ECO:0000256" key="5">
    <source>
        <dbReference type="ARBA" id="ARBA00023136"/>
    </source>
</evidence>
<proteinExistence type="predicted"/>
<evidence type="ECO:0000256" key="1">
    <source>
        <dbReference type="ARBA" id="ARBA00004167"/>
    </source>
</evidence>
<comment type="subcellular location">
    <subcellularLocation>
        <location evidence="1">Membrane</location>
        <topology evidence="1">Single-pass membrane protein</topology>
    </subcellularLocation>
</comment>